<feature type="transmembrane region" description="Helical" evidence="1">
    <location>
        <begin position="73"/>
        <end position="91"/>
    </location>
</feature>
<dbReference type="InterPro" id="IPR053046">
    <property type="entry name" value="ABC-5_transporter"/>
</dbReference>
<gene>
    <name evidence="2" type="ORF">Tfer_2938</name>
</gene>
<feature type="transmembrane region" description="Helical" evidence="1">
    <location>
        <begin position="366"/>
        <end position="387"/>
    </location>
</feature>
<feature type="transmembrane region" description="Helical" evidence="1">
    <location>
        <begin position="267"/>
        <end position="286"/>
    </location>
</feature>
<evidence type="ECO:0000313" key="2">
    <source>
        <dbReference type="EMBL" id="KNZ68483.1"/>
    </source>
</evidence>
<feature type="transmembrane region" description="Helical" evidence="1">
    <location>
        <begin position="20"/>
        <end position="41"/>
    </location>
</feature>
<dbReference type="PANTHER" id="PTHR39177:SF1">
    <property type="entry name" value="ABC TRANSPORTER PERMEASE YTRC-RELATED"/>
    <property type="match status" value="1"/>
</dbReference>
<name>A0A0L6VZC3_9FIRM</name>
<keyword evidence="3" id="KW-1185">Reference proteome</keyword>
<keyword evidence="1" id="KW-1133">Transmembrane helix</keyword>
<feature type="transmembrane region" description="Helical" evidence="1">
    <location>
        <begin position="306"/>
        <end position="323"/>
    </location>
</feature>
<feature type="transmembrane region" description="Helical" evidence="1">
    <location>
        <begin position="202"/>
        <end position="223"/>
    </location>
</feature>
<feature type="transmembrane region" description="Helical" evidence="1">
    <location>
        <begin position="335"/>
        <end position="354"/>
    </location>
</feature>
<dbReference type="PANTHER" id="PTHR39177">
    <property type="entry name" value="ABC TRANSPORTER PERMEASE YTRC-RELATED"/>
    <property type="match status" value="1"/>
</dbReference>
<keyword evidence="1" id="KW-0472">Membrane</keyword>
<evidence type="ECO:0000313" key="3">
    <source>
        <dbReference type="Proteomes" id="UP000037175"/>
    </source>
</evidence>
<dbReference type="Proteomes" id="UP000037175">
    <property type="component" value="Unassembled WGS sequence"/>
</dbReference>
<dbReference type="AlphaFoldDB" id="A0A0L6VZC3"/>
<feature type="transmembrane region" description="Helical" evidence="1">
    <location>
        <begin position="174"/>
        <end position="195"/>
    </location>
</feature>
<proteinExistence type="predicted"/>
<sequence>MTSGTSSRKWVVFKGALKRFKWLSILYGVALFLEVPLLLWMELSKQKSLQGNLWTEVANKSFVPQILFHPIEHFVNIIVPVIFGLILFHYLQTDRASTFFHSLPIKRASHYCQNLFAGLTLIWLPILINGLLIYVIFAAFGVTEGQWYDPNVYGPAMEQMNSNGPNIIPVWQVMAYWLFLNLLMTGLFYVFTVFIGMLTGNVLLQGALTFIGLFLPLGLYLLIKFNLWKLLYGFPRGINGRNIEWLSPLVSYLNNQNYRLLFTDMTWYVWYLVIAVLLCIISIYLYKRRPAEAAGETLAADWIRWIFKYGVAVCAALTGGLYFSSLNERSIGVLYLGYFIGAVLGYIIADMIAYKSFHFYKRWKGMAVFGAIFILLISSVKLDLVGYERYVPDQSGVKEVFLSTLNMEGLMATEGLTGQDNIGKVRQLHRQIIKMEKENKVREQAFYGQQMNSAVGPVDPMRMRSVDITYVLDSGEKVQRTYYIDMYLYREFLYPIFNSQEAKQVMYGRLFKMDAGKIDQLNVNNHHLGKNIRIYKRTEIEEALTALRKDVLKVSYEAAMEGKVATRAIIEFIPTKDTEPNGPVYNLNYYAEFKNFEAFLAKYGYLKELFLDPADVSTIIVKKTRSGETMEVKDKKKIKVLLDWCSLEDENAFMARQKQPVNGKMPENYGQVEYYGKIVKKDGSVIYVGFDSSPFARQLIYKMLNRS</sequence>
<keyword evidence="1" id="KW-0812">Transmembrane</keyword>
<protein>
    <recommendedName>
        <fullName evidence="4">ABC-2 type transport system permease protein</fullName>
    </recommendedName>
</protein>
<feature type="transmembrane region" description="Helical" evidence="1">
    <location>
        <begin position="112"/>
        <end position="140"/>
    </location>
</feature>
<dbReference type="EMBL" id="LGTE01000029">
    <property type="protein sequence ID" value="KNZ68483.1"/>
    <property type="molecule type" value="Genomic_DNA"/>
</dbReference>
<evidence type="ECO:0008006" key="4">
    <source>
        <dbReference type="Google" id="ProtNLM"/>
    </source>
</evidence>
<organism evidence="2 3">
    <name type="scientific">Thermincola ferriacetica</name>
    <dbReference type="NCBI Taxonomy" id="281456"/>
    <lineage>
        <taxon>Bacteria</taxon>
        <taxon>Bacillati</taxon>
        <taxon>Bacillota</taxon>
        <taxon>Clostridia</taxon>
        <taxon>Eubacteriales</taxon>
        <taxon>Thermincolaceae</taxon>
        <taxon>Thermincola</taxon>
    </lineage>
</organism>
<dbReference type="RefSeq" id="WP_052218914.1">
    <property type="nucleotide sequence ID" value="NZ_LGTE01000029.1"/>
</dbReference>
<evidence type="ECO:0000256" key="1">
    <source>
        <dbReference type="SAM" id="Phobius"/>
    </source>
</evidence>
<comment type="caution">
    <text evidence="2">The sequence shown here is derived from an EMBL/GenBank/DDBJ whole genome shotgun (WGS) entry which is preliminary data.</text>
</comment>
<accession>A0A0L6VZC3</accession>
<reference evidence="3" key="1">
    <citation type="submission" date="2015-07" db="EMBL/GenBank/DDBJ databases">
        <title>Complete Genome of Thermincola ferriacetica strain Z-0001T.</title>
        <authorList>
            <person name="Lusk B."/>
            <person name="Badalamenti J.P."/>
            <person name="Parameswaran P."/>
            <person name="Bond D.R."/>
            <person name="Torres C.I."/>
        </authorList>
    </citation>
    <scope>NUCLEOTIDE SEQUENCE [LARGE SCALE GENOMIC DNA]</scope>
    <source>
        <strain evidence="3">Z-0001</strain>
    </source>
</reference>